<protein>
    <submittedName>
        <fullName evidence="1">Uncharacterized protein</fullName>
    </submittedName>
</protein>
<name>F2LH30_BURGS</name>
<dbReference type="KEGG" id="bgd:bgla_1g00530"/>
<gene>
    <name evidence="1" type="ordered locus">bgla_1g00530</name>
</gene>
<accession>F2LH30</accession>
<keyword evidence="2" id="KW-1185">Reference proteome</keyword>
<evidence type="ECO:0000313" key="2">
    <source>
        <dbReference type="Proteomes" id="UP000008316"/>
    </source>
</evidence>
<dbReference type="Proteomes" id="UP000008316">
    <property type="component" value="Chromosome 1"/>
</dbReference>
<evidence type="ECO:0000313" key="1">
    <source>
        <dbReference type="EMBL" id="AEA58757.1"/>
    </source>
</evidence>
<dbReference type="HOGENOM" id="CLU_2877096_0_0_4"/>
<dbReference type="AlphaFoldDB" id="F2LH30"/>
<sequence>MAGYPPESVDKRANCLRVVCASTVDVNGVTWPRRTAQQKLLCESLCARTACASAYDFPKPMNL</sequence>
<proteinExistence type="predicted"/>
<reference evidence="1 2" key="1">
    <citation type="journal article" date="2011" name="J. Bacteriol.">
        <title>Complete genome sequence of Burkholderia gladioli BSR3.</title>
        <authorList>
            <person name="Seo Y.S."/>
            <person name="Lim J."/>
            <person name="Choi B.S."/>
            <person name="Kim H."/>
            <person name="Goo E."/>
            <person name="Lee B."/>
            <person name="Lim J.S."/>
            <person name="Choi I.Y."/>
            <person name="Moon J.S."/>
            <person name="Kim J."/>
            <person name="Hwang I."/>
        </authorList>
    </citation>
    <scope>NUCLEOTIDE SEQUENCE [LARGE SCALE GENOMIC DNA]</scope>
    <source>
        <strain evidence="1 2">BSR3</strain>
    </source>
</reference>
<dbReference type="EMBL" id="CP002599">
    <property type="protein sequence ID" value="AEA58757.1"/>
    <property type="molecule type" value="Genomic_DNA"/>
</dbReference>
<organism evidence="1 2">
    <name type="scientific">Burkholderia gladioli (strain BSR3)</name>
    <dbReference type="NCBI Taxonomy" id="999541"/>
    <lineage>
        <taxon>Bacteria</taxon>
        <taxon>Pseudomonadati</taxon>
        <taxon>Pseudomonadota</taxon>
        <taxon>Betaproteobacteria</taxon>
        <taxon>Burkholderiales</taxon>
        <taxon>Burkholderiaceae</taxon>
        <taxon>Burkholderia</taxon>
    </lineage>
</organism>